<protein>
    <submittedName>
        <fullName evidence="1">Pou domain-N-terminal to homeobox domain-containing protein</fullName>
    </submittedName>
</protein>
<accession>A0A1H0D2Y5</accession>
<evidence type="ECO:0000313" key="1">
    <source>
        <dbReference type="EMBL" id="SDN64523.1"/>
    </source>
</evidence>
<dbReference type="Gene3D" id="1.10.260.40">
    <property type="entry name" value="lambda repressor-like DNA-binding domains"/>
    <property type="match status" value="1"/>
</dbReference>
<dbReference type="STRING" id="745820.SAMN04488053_102325"/>
<dbReference type="EMBL" id="FNIL01000002">
    <property type="protein sequence ID" value="SDN64523.1"/>
    <property type="molecule type" value="Genomic_DNA"/>
</dbReference>
<name>A0A1H0D2Y5_9BACI</name>
<proteinExistence type="predicted"/>
<sequence>MTRKNFDDVMQMLKQVPGTEKHLNSFSVLMGKKILKRRIELGLTQQELIVEIRKNGSNITQSTLSKVESGDANATSDTYNKIFYALGELSVITPEYRDKPEKVKN</sequence>
<dbReference type="InterPro" id="IPR001387">
    <property type="entry name" value="Cro/C1-type_HTH"/>
</dbReference>
<keyword evidence="1" id="KW-0238">DNA-binding</keyword>
<dbReference type="AlphaFoldDB" id="A0A1H0D2Y5"/>
<evidence type="ECO:0000313" key="2">
    <source>
        <dbReference type="Proteomes" id="UP000198778"/>
    </source>
</evidence>
<dbReference type="GO" id="GO:0003677">
    <property type="term" value="F:DNA binding"/>
    <property type="evidence" value="ECO:0007669"/>
    <property type="project" value="UniProtKB-KW"/>
</dbReference>
<keyword evidence="1" id="KW-0371">Homeobox</keyword>
<organism evidence="1 2">
    <name type="scientific">Alkalicoccus daliensis</name>
    <dbReference type="NCBI Taxonomy" id="745820"/>
    <lineage>
        <taxon>Bacteria</taxon>
        <taxon>Bacillati</taxon>
        <taxon>Bacillota</taxon>
        <taxon>Bacilli</taxon>
        <taxon>Bacillales</taxon>
        <taxon>Bacillaceae</taxon>
        <taxon>Alkalicoccus</taxon>
    </lineage>
</organism>
<dbReference type="SUPFAM" id="SSF47413">
    <property type="entry name" value="lambda repressor-like DNA-binding domains"/>
    <property type="match status" value="1"/>
</dbReference>
<gene>
    <name evidence="1" type="ORF">SAMN04488053_102325</name>
</gene>
<dbReference type="CDD" id="cd00093">
    <property type="entry name" value="HTH_XRE"/>
    <property type="match status" value="1"/>
</dbReference>
<dbReference type="Proteomes" id="UP000198778">
    <property type="component" value="Unassembled WGS sequence"/>
</dbReference>
<dbReference type="InterPro" id="IPR010982">
    <property type="entry name" value="Lambda_DNA-bd_dom_sf"/>
</dbReference>
<keyword evidence="2" id="KW-1185">Reference proteome</keyword>
<reference evidence="2" key="1">
    <citation type="submission" date="2016-10" db="EMBL/GenBank/DDBJ databases">
        <authorList>
            <person name="Varghese N."/>
            <person name="Submissions S."/>
        </authorList>
    </citation>
    <scope>NUCLEOTIDE SEQUENCE [LARGE SCALE GENOMIC DNA]</scope>
    <source>
        <strain evidence="2">CGMCC 1.10369</strain>
    </source>
</reference>
<dbReference type="OrthoDB" id="2933713at2"/>